<protein>
    <submittedName>
        <fullName evidence="2">Uncharacterized protein</fullName>
    </submittedName>
</protein>
<accession>A0A3R7PQ43</accession>
<evidence type="ECO:0000313" key="2">
    <source>
        <dbReference type="EMBL" id="ROT79134.1"/>
    </source>
</evidence>
<feature type="region of interest" description="Disordered" evidence="1">
    <location>
        <begin position="1578"/>
        <end position="1601"/>
    </location>
</feature>
<organism evidence="2 3">
    <name type="scientific">Penaeus vannamei</name>
    <name type="common">Whiteleg shrimp</name>
    <name type="synonym">Litopenaeus vannamei</name>
    <dbReference type="NCBI Taxonomy" id="6689"/>
    <lineage>
        <taxon>Eukaryota</taxon>
        <taxon>Metazoa</taxon>
        <taxon>Ecdysozoa</taxon>
        <taxon>Arthropoda</taxon>
        <taxon>Crustacea</taxon>
        <taxon>Multicrustacea</taxon>
        <taxon>Malacostraca</taxon>
        <taxon>Eumalacostraca</taxon>
        <taxon>Eucarida</taxon>
        <taxon>Decapoda</taxon>
        <taxon>Dendrobranchiata</taxon>
        <taxon>Penaeoidea</taxon>
        <taxon>Penaeidae</taxon>
        <taxon>Penaeus</taxon>
    </lineage>
</organism>
<name>A0A3R7PQ43_PENVA</name>
<keyword evidence="3" id="KW-1185">Reference proteome</keyword>
<evidence type="ECO:0000313" key="3">
    <source>
        <dbReference type="Proteomes" id="UP000283509"/>
    </source>
</evidence>
<sequence>MATTSSVSFLDSSATSSSDSSTTSSSVSFPDPSVSFPDPSVSSGPLAVPSRNPRCPSRIPRCPSGPSLFLLGTPRCPSRTLGVLLEPRCPSRPRCPYRTLAVLSGPLGVPFSDPSLSFPDVLDPRCPFSDPPVSLLWTPRCPSRPLGVLLRLLSDSMDDYLLCVLSRLLGDFLLDSSTTSSSVSFPGPLVSCPDALSPYPVLAVLLDPSLVLSAPARCLLGPLAVSSGTPRCAFVRTPRLPSGPLAVPCHRTLACSFPTLRCPFSRPSLSHPDPRCSSREPLAVLSGPRCLPRPRRRSFPEARCPSGPPLSFPDLAVSRPSLSFSGTPRCHSGTRRVHGSSGTLGVSRHPPVLPEALAVLPGPSVSFPDSSCPVPRTPSVAYPDAHPGPFGLLRCPLWTPRVSFGVCTRCPFGIPRCPSRLHPVSLLGPLGGPLDPPVSSRTPVSFSTPCHFSDPPVSSRTPGCPSRTPAMCPRTLCVLLWPPLCPSWDTLVLARDYPGCPCSDFSPVSFRWDPRCLLGPPRLSLLGNTSSVLLGPPGVLLGRPGVAHRTPTSASLTPGVLARTGQLRTAALCPRTPLCSSWTPLCLLWTPLSFSTPGVLLGLLVSFGLLCVFLDSSCVLLGGLPVSLLGHSCPSGNLCVLSWTPLCAYSDFLCDRLLCVVLWASVSVLDSSVSFSGLLCVVLATPLVSFSGLLVCRSRTPLCRSRTPYVFSTTSVSLWTPAWSFTGPLGCLSRTSRWALSRLLGWSLSDSSCSVVTDSPCPSGLCGVFSSDPRWSFSEPSVSRSPRLLGGPFLGPNASSRPPPVSFWDPSLSFWTICPFARDPRCPCWDDPACPVWTLSRTPVSLRTSQCPVSDLPVVLARTLSPSLLGPLAVPYSDSSVTSSSPTGGATRVPRCPSRPSSLSFSDSSLPCSDLDVLFEEITVVLLGPLVCLLGPLVCLCRTLVSYPRPWCPLSRTLGVFSGPWCPSARPWCPSRTLGVLLGPLVSFSDPWCPSRTLGVLLGPLVSFSDLGSLSDHWCPYSDPLVSFSDPWCPSRTCLVVFSRTLACPSRTLVTASGPPPVVLTETSCPVSDFSCSPFSTLRCPSRINRCPSRTPRCTFQGPRCPLDPSSCSFLDRGAVSGLCSDPLPGVLCFPPWCPSRAPSVSLLPCPLGDPACLSRIPPLSFSDPRCSSRTLAVLLGPSVSSRTPGVLSRTPGVDLGVVLRPRGGGSSRPLGVLLWNPRCRLLGPMTSLILLGPSVSLLDRPSSRTLGVPFGPRWSFSTPLCPSRALRCPSRALGVPSWAPWFPSRTPGVLSSDPWCLARTVAPGVAFSDALLSSVFFSITSLVLLGLGCPSRTLWCPSADPRVLLGPSVSFSDRCLLPSRTPRCPFGLLAVLLGPSLSFRTPRCPFGPALYSTDRDVLLGPLAVLLGPRAVLLDARVPLRTPRCPSRLFGCPFADPSVSLSDSCVVVLRLSLFFSDPRVLLRPWVGPSRPFAVLPLGPSVSFLTPRCPSSDRLAAVLWTPGVVLPDSSVSFSGLLGVLLGLLGVLLDPSVSFFGTPRLSFSAPCAVPFSDPSVSLLGRLRGVSSADPSLSFSRAPRCPSRNPRVLSSPHRCLSRDP</sequence>
<feature type="region of interest" description="Disordered" evidence="1">
    <location>
        <begin position="1"/>
        <end position="59"/>
    </location>
</feature>
<dbReference type="Proteomes" id="UP000283509">
    <property type="component" value="Unassembled WGS sequence"/>
</dbReference>
<comment type="caution">
    <text evidence="2">The sequence shown here is derived from an EMBL/GenBank/DDBJ whole genome shotgun (WGS) entry which is preliminary data.</text>
</comment>
<feature type="region of interest" description="Disordered" evidence="1">
    <location>
        <begin position="325"/>
        <end position="348"/>
    </location>
</feature>
<reference evidence="2 3" key="1">
    <citation type="submission" date="2018-04" db="EMBL/GenBank/DDBJ databases">
        <authorList>
            <person name="Zhang X."/>
            <person name="Yuan J."/>
            <person name="Li F."/>
            <person name="Xiang J."/>
        </authorList>
    </citation>
    <scope>NUCLEOTIDE SEQUENCE [LARGE SCALE GENOMIC DNA]</scope>
    <source>
        <tissue evidence="2">Muscle</tissue>
    </source>
</reference>
<feature type="region of interest" description="Disordered" evidence="1">
    <location>
        <begin position="876"/>
        <end position="898"/>
    </location>
</feature>
<evidence type="ECO:0000256" key="1">
    <source>
        <dbReference type="SAM" id="MobiDB-lite"/>
    </source>
</evidence>
<dbReference type="EMBL" id="QCYY01001287">
    <property type="protein sequence ID" value="ROT79134.1"/>
    <property type="molecule type" value="Genomic_DNA"/>
</dbReference>
<reference evidence="2 3" key="2">
    <citation type="submission" date="2019-01" db="EMBL/GenBank/DDBJ databases">
        <title>The decoding of complex shrimp genome reveals the adaptation for benthos swimmer, frequently molting mechanism and breeding impact on genome.</title>
        <authorList>
            <person name="Sun Y."/>
            <person name="Gao Y."/>
            <person name="Yu Y."/>
        </authorList>
    </citation>
    <scope>NUCLEOTIDE SEQUENCE [LARGE SCALE GENOMIC DNA]</scope>
    <source>
        <tissue evidence="2">Muscle</tissue>
    </source>
</reference>
<gene>
    <name evidence="2" type="ORF">C7M84_002152</name>
</gene>
<proteinExistence type="predicted"/>